<dbReference type="InterPro" id="IPR032675">
    <property type="entry name" value="LRR_dom_sf"/>
</dbReference>
<dbReference type="InterPro" id="IPR058922">
    <property type="entry name" value="WHD_DRP"/>
</dbReference>
<evidence type="ECO:0000259" key="3">
    <source>
        <dbReference type="Pfam" id="PF00931"/>
    </source>
</evidence>
<feature type="domain" description="Disease resistance R13L4/SHOC-2-like LRR" evidence="5">
    <location>
        <begin position="319"/>
        <end position="580"/>
    </location>
</feature>
<feature type="domain" description="Disease resistance protein winged helix" evidence="4">
    <location>
        <begin position="173"/>
        <end position="238"/>
    </location>
</feature>
<dbReference type="Gene3D" id="1.10.8.430">
    <property type="entry name" value="Helical domain of apoptotic protease-activating factors"/>
    <property type="match status" value="1"/>
</dbReference>
<dbReference type="Gene3D" id="1.10.10.10">
    <property type="entry name" value="Winged helix-like DNA-binding domain superfamily/Winged helix DNA-binding domain"/>
    <property type="match status" value="1"/>
</dbReference>
<keyword evidence="7" id="KW-1185">Reference proteome</keyword>
<comment type="caution">
    <text evidence="6">The sequence shown here is derived from an EMBL/GenBank/DDBJ whole genome shotgun (WGS) entry which is preliminary data.</text>
</comment>
<protein>
    <recommendedName>
        <fullName evidence="8">NB-ARC domain-containing protein</fullName>
    </recommendedName>
</protein>
<dbReference type="InterPro" id="IPR027417">
    <property type="entry name" value="P-loop_NTPase"/>
</dbReference>
<keyword evidence="1" id="KW-0677">Repeat</keyword>
<dbReference type="InterPro" id="IPR042197">
    <property type="entry name" value="Apaf_helical"/>
</dbReference>
<reference evidence="6" key="1">
    <citation type="submission" date="2020-05" db="EMBL/GenBank/DDBJ databases">
        <title>WGS assembly of Corymbia citriodora subspecies variegata.</title>
        <authorList>
            <person name="Barry K."/>
            <person name="Hundley H."/>
            <person name="Shu S."/>
            <person name="Jenkins J."/>
            <person name="Grimwood J."/>
            <person name="Baten A."/>
        </authorList>
    </citation>
    <scope>NUCLEOTIDE SEQUENCE</scope>
    <source>
        <strain evidence="6">CV2-018</strain>
    </source>
</reference>
<evidence type="ECO:0000259" key="5">
    <source>
        <dbReference type="Pfam" id="PF23598"/>
    </source>
</evidence>
<dbReference type="SUPFAM" id="SSF52058">
    <property type="entry name" value="L domain-like"/>
    <property type="match status" value="2"/>
</dbReference>
<evidence type="ECO:0000256" key="2">
    <source>
        <dbReference type="ARBA" id="ARBA00022821"/>
    </source>
</evidence>
<gene>
    <name evidence="6" type="ORF">BT93_L5909</name>
</gene>
<name>A0A8T0CQW0_CORYI</name>
<dbReference type="InterPro" id="IPR002182">
    <property type="entry name" value="NB-ARC"/>
</dbReference>
<sequence>MGGIGKTALAQRLFKNAKVNRFFERSAWLQVKLNDNLSGKKFLVVLDDVWNEKYGEWTTLLKPFEVGAKGSKIIITTRNLHVVSLTGASPYPLKELSLDKCTNLLAFHALGETNFERHPYLETIGQKIAEKCKGLPLAAKILGGLLRNKGHLDEWEAILNNGIWDLQTGENDEDYEIERDELVLLWIAEGFLDGKKSKENILRLGRNYFNELVSRSFLQQSSVDTSKFSMHDLLNDLAKSIAGVTCITFGESQWVGNEGDASLEEKARYASFILPRFVTSRCLRECDGMKVLRSLMLLCVGFNWDSEKLCISNKVLHDLLTKLKCLRVFSLCHCSITKVLNCIGDLKHLRYLNFSNTNIETLPESIGTLCKLQALILRGCQKLYMLPPSITKLVNLQFLDIRDTENLKEMPLGISNLKNLTILSKFVVGLEKGSRIKELKNLSHLQGELFISELQKVEEVRDVVDANLIGKRGENFGNLRNDEHEALVLHSLRPHTNLENLTISNYGGAIFPSWLDGPSYSKMVSLCLRDCPKVASLPSLGQLPSLRELSLEGLNSISMIGSEFYNGKRPFSSLTTLKFKEMLSWMDWSHYVGGPEEEVPFPCLEHLVVQSCPSLVGTLPHQLDHLVRLEIHSCLHLNNSTGVICLPSLHELYIENCNKEILKSLVNLTSLTILKIKNLAELVCFDGFMSSLVKLKELHIGQCDKLNYLWQDGNETQNLTCLLGVVIDSCPQFTSFMAREVEIDLPCNLEMMELRNCVTLEKFSCKMYTLKDLRIENCPKIMGLNISQDDPNDNNQMSQLEYLKIGKCESLTSFSFAKGRLAAMKMLSIWECEGVESLEEITIESLESLYIGNCENLGSLPQCLHMLSHLTHLEIFNCPALEIEDFPPLPITLSSLQLLNCPMIKSLPNQWHHLTSLHTLYIWRVQNIKCLPKGGLPPNLRFLAIIECENLKQSVREWGLPMLTSLEQLDIDGRMGGEGGEGWFPSEDEDAWSLLFPSSLTVLYIYNMGNVERLSGGLHNHLSSLTLLRIRDCPKDLPEDGLPPSLQELYIEGCDILKRRCSKFTGDYWPLIQEILEVILPTSFILSLSFATVAIYCSTKSQLSWVGSNKKDGDVDPNFDKNGHKLLLFVK</sequence>
<dbReference type="GO" id="GO:0006952">
    <property type="term" value="P:defense response"/>
    <property type="evidence" value="ECO:0007669"/>
    <property type="project" value="UniProtKB-KW"/>
</dbReference>
<evidence type="ECO:0000259" key="4">
    <source>
        <dbReference type="Pfam" id="PF23559"/>
    </source>
</evidence>
<dbReference type="Gene3D" id="3.40.50.300">
    <property type="entry name" value="P-loop containing nucleotide triphosphate hydrolases"/>
    <property type="match status" value="2"/>
</dbReference>
<dbReference type="Pfam" id="PF23598">
    <property type="entry name" value="LRR_14"/>
    <property type="match status" value="1"/>
</dbReference>
<dbReference type="PANTHER" id="PTHR36766:SF51">
    <property type="entry name" value="DISEASE RESISTANCE RPP13-LIKE PROTEIN 1"/>
    <property type="match status" value="1"/>
</dbReference>
<organism evidence="6 7">
    <name type="scientific">Corymbia citriodora subsp. variegata</name>
    <dbReference type="NCBI Taxonomy" id="360336"/>
    <lineage>
        <taxon>Eukaryota</taxon>
        <taxon>Viridiplantae</taxon>
        <taxon>Streptophyta</taxon>
        <taxon>Embryophyta</taxon>
        <taxon>Tracheophyta</taxon>
        <taxon>Spermatophyta</taxon>
        <taxon>Magnoliopsida</taxon>
        <taxon>eudicotyledons</taxon>
        <taxon>Gunneridae</taxon>
        <taxon>Pentapetalae</taxon>
        <taxon>rosids</taxon>
        <taxon>malvids</taxon>
        <taxon>Myrtales</taxon>
        <taxon>Myrtaceae</taxon>
        <taxon>Myrtoideae</taxon>
        <taxon>Eucalypteae</taxon>
        <taxon>Corymbia</taxon>
    </lineage>
</organism>
<dbReference type="InterPro" id="IPR036388">
    <property type="entry name" value="WH-like_DNA-bd_sf"/>
</dbReference>
<evidence type="ECO:0000313" key="6">
    <source>
        <dbReference type="EMBL" id="KAF7850048.1"/>
    </source>
</evidence>
<dbReference type="PANTHER" id="PTHR36766">
    <property type="entry name" value="PLANT BROAD-SPECTRUM MILDEW RESISTANCE PROTEIN RPW8"/>
    <property type="match status" value="1"/>
</dbReference>
<dbReference type="SUPFAM" id="SSF52540">
    <property type="entry name" value="P-loop containing nucleoside triphosphate hydrolases"/>
    <property type="match status" value="1"/>
</dbReference>
<dbReference type="PRINTS" id="PR00364">
    <property type="entry name" value="DISEASERSIST"/>
</dbReference>
<dbReference type="SUPFAM" id="SSF52047">
    <property type="entry name" value="RNI-like"/>
    <property type="match status" value="1"/>
</dbReference>
<dbReference type="OrthoDB" id="25838at2759"/>
<evidence type="ECO:0008006" key="8">
    <source>
        <dbReference type="Google" id="ProtNLM"/>
    </source>
</evidence>
<dbReference type="Proteomes" id="UP000806378">
    <property type="component" value="Unassembled WGS sequence"/>
</dbReference>
<dbReference type="Gene3D" id="3.80.10.10">
    <property type="entry name" value="Ribonuclease Inhibitor"/>
    <property type="match status" value="4"/>
</dbReference>
<proteinExistence type="predicted"/>
<keyword evidence="2" id="KW-0611">Plant defense</keyword>
<evidence type="ECO:0000256" key="1">
    <source>
        <dbReference type="ARBA" id="ARBA00022737"/>
    </source>
</evidence>
<dbReference type="AlphaFoldDB" id="A0A8T0CQW0"/>
<dbReference type="Gramene" id="rna-gnl|WGS:JABURB|Cocit.L5909.1">
    <property type="protein sequence ID" value="cds-KAF7850048.1"/>
    <property type="gene ID" value="gene-BT93_L5909"/>
</dbReference>
<accession>A0A8T0CQW0</accession>
<dbReference type="Pfam" id="PF00931">
    <property type="entry name" value="NB-ARC"/>
    <property type="match status" value="1"/>
</dbReference>
<feature type="domain" description="NB-ARC" evidence="3">
    <location>
        <begin position="30"/>
        <end position="105"/>
    </location>
</feature>
<dbReference type="InterPro" id="IPR055414">
    <property type="entry name" value="LRR_R13L4/SHOC2-like"/>
</dbReference>
<dbReference type="EMBL" id="MU089654">
    <property type="protein sequence ID" value="KAF7850048.1"/>
    <property type="molecule type" value="Genomic_DNA"/>
</dbReference>
<evidence type="ECO:0000313" key="7">
    <source>
        <dbReference type="Proteomes" id="UP000806378"/>
    </source>
</evidence>
<dbReference type="Pfam" id="PF23559">
    <property type="entry name" value="WHD_DRP"/>
    <property type="match status" value="1"/>
</dbReference>
<dbReference type="GO" id="GO:0043531">
    <property type="term" value="F:ADP binding"/>
    <property type="evidence" value="ECO:0007669"/>
    <property type="project" value="InterPro"/>
</dbReference>